<organism evidence="1 2">
    <name type="scientific">Caulobacter phage Ccr32</name>
    <dbReference type="NCBI Taxonomy" id="1959738"/>
    <lineage>
        <taxon>Viruses</taxon>
        <taxon>Duplodnaviria</taxon>
        <taxon>Heunggongvirae</taxon>
        <taxon>Uroviricota</taxon>
        <taxon>Caudoviricetes</taxon>
        <taxon>Jeanschmidtviridae</taxon>
        <taxon>Shapirovirus</taxon>
        <taxon>Shapirovirus cbk</taxon>
    </lineage>
</organism>
<reference evidence="2" key="1">
    <citation type="journal article" date="2017" name="Curr. Microbiol.">
        <title>Genomic Diversity of Type B3 Bacteriophages of Caulobacter crescentus.</title>
        <authorList>
            <person name="Ash K.T."/>
            <person name="Drake K.M."/>
            <person name="Gibbs W.S."/>
            <person name="Ely B."/>
        </authorList>
    </citation>
    <scope>NUCLEOTIDE SEQUENCE [LARGE SCALE GENOMIC DNA]</scope>
</reference>
<evidence type="ECO:0000313" key="1">
    <source>
        <dbReference type="EMBL" id="ARB15031.1"/>
    </source>
</evidence>
<sequence>MDLIAITGKRGHGKTTAARRLEAAGYRHINFADPLREIAKIAYGVTDLEMSDPVLKETVLDRYPFKSPRDILQKIGTEMFRSYESDTWIEAFKRAAGGYSHVVCSDCRFLNEAAAVRALKGRIIRVEDPRKVTKDAASQHASELEMDLIVPDWTITNDRGIDDLHNAIAMIVLDADQD</sequence>
<dbReference type="EMBL" id="KY555146">
    <property type="protein sequence ID" value="ARB15031.1"/>
    <property type="molecule type" value="Genomic_DNA"/>
</dbReference>
<dbReference type="Proteomes" id="UP000222485">
    <property type="component" value="Genome"/>
</dbReference>
<evidence type="ECO:0000313" key="2">
    <source>
        <dbReference type="Proteomes" id="UP000222485"/>
    </source>
</evidence>
<evidence type="ECO:0008006" key="3">
    <source>
        <dbReference type="Google" id="ProtNLM"/>
    </source>
</evidence>
<proteinExistence type="predicted"/>
<dbReference type="InterPro" id="IPR027417">
    <property type="entry name" value="P-loop_NTPase"/>
</dbReference>
<dbReference type="SUPFAM" id="SSF52540">
    <property type="entry name" value="P-loop containing nucleoside triphosphate hydrolases"/>
    <property type="match status" value="1"/>
</dbReference>
<name>A0A1V0EDP2_9CAUD</name>
<dbReference type="Gene3D" id="3.40.50.300">
    <property type="entry name" value="P-loop containing nucleotide triphosphate hydrolases"/>
    <property type="match status" value="1"/>
</dbReference>
<gene>
    <name evidence="1" type="ORF">Ccr32_gp113</name>
</gene>
<protein>
    <recommendedName>
        <fullName evidence="3">DNMP kinase</fullName>
    </recommendedName>
</protein>
<accession>A0A1V0EDP2</accession>